<feature type="compositionally biased region" description="Low complexity" evidence="1">
    <location>
        <begin position="29"/>
        <end position="46"/>
    </location>
</feature>
<name>A0A4Z0Y960_9FIRM</name>
<dbReference type="AlphaFoldDB" id="A0A4Z0Y960"/>
<evidence type="ECO:0000313" key="2">
    <source>
        <dbReference type="EMBL" id="TGJ75443.1"/>
    </source>
</evidence>
<dbReference type="Pfam" id="PF12974">
    <property type="entry name" value="Phosphonate-bd"/>
    <property type="match status" value="1"/>
</dbReference>
<sequence>MNLTKKLTAFSLTVCMLASVLSGCTGMSSTASSQASAPEPSRPASSTQSASRKTTIKIATLKGPTGLGMLQLMSKNDAKTAAEAYEFTLVNSPDEIVSKISKGEVDAAAVPTNLAAVLYNKTNGKVQMAAVNTLGVLSILTNGETINNIKDLKGKTVYSSGQGSVPEYAFNYILKQNGLTVGKDVQVEYKAEHAELAALVIAGKAKIALLPQPFVSQVMAKNKNVKASLDLTKEWDTVSGGKSVLTMGCLIVRKDFVEKNKAAFDTFLDEYKQSTEFTNSNIEEAAALSEKYQIMPAAVAKKAIPSCNIVYMDGKEMKTKIPDFLNILYTANKKSVGGSLPGEDFYYKK</sequence>
<dbReference type="Proteomes" id="UP000297714">
    <property type="component" value="Unassembled WGS sequence"/>
</dbReference>
<dbReference type="PANTHER" id="PTHR30024">
    <property type="entry name" value="ALIPHATIC SULFONATES-BINDING PROTEIN-RELATED"/>
    <property type="match status" value="1"/>
</dbReference>
<dbReference type="PIRSF" id="PIRSF027386">
    <property type="entry name" value="UCP027386_ABC_sbc_TM0202"/>
    <property type="match status" value="1"/>
</dbReference>
<protein>
    <submittedName>
        <fullName evidence="2">ABC transporter, phosphonate, periplasmic substrate-binding protein</fullName>
    </submittedName>
</protein>
<dbReference type="PANTHER" id="PTHR30024:SF46">
    <property type="entry name" value="ABC TRANSPORTER, SUBSTRATE-BINDING LIPOPROTEIN"/>
    <property type="match status" value="1"/>
</dbReference>
<reference evidence="2 3" key="1">
    <citation type="submission" date="2019-04" db="EMBL/GenBank/DDBJ databases">
        <authorList>
            <person name="Poehlein A."/>
            <person name="Bengelsdorf F.R."/>
            <person name="Duerre P."/>
            <person name="Daniel R."/>
        </authorList>
    </citation>
    <scope>NUCLEOTIDE SEQUENCE [LARGE SCALE GENOMIC DNA]</scope>
    <source>
        <strain evidence="2 3">BS-1</strain>
    </source>
</reference>
<organism evidence="2 3">
    <name type="scientific">Caproiciproducens galactitolivorans</name>
    <dbReference type="NCBI Taxonomy" id="642589"/>
    <lineage>
        <taxon>Bacteria</taxon>
        <taxon>Bacillati</taxon>
        <taxon>Bacillota</taxon>
        <taxon>Clostridia</taxon>
        <taxon>Eubacteriales</taxon>
        <taxon>Acutalibacteraceae</taxon>
        <taxon>Caproiciproducens</taxon>
    </lineage>
</organism>
<dbReference type="InterPro" id="IPR027024">
    <property type="entry name" value="UCP027386_ABC_sbc_TM0202"/>
</dbReference>
<dbReference type="Gene3D" id="3.40.190.10">
    <property type="entry name" value="Periplasmic binding protein-like II"/>
    <property type="match status" value="2"/>
</dbReference>
<accession>A0A4Z0Y960</accession>
<evidence type="ECO:0000256" key="1">
    <source>
        <dbReference type="SAM" id="MobiDB-lite"/>
    </source>
</evidence>
<dbReference type="OrthoDB" id="9814375at2"/>
<gene>
    <name evidence="2" type="ORF">CAGA_23920</name>
</gene>
<comment type="caution">
    <text evidence="2">The sequence shown here is derived from an EMBL/GenBank/DDBJ whole genome shotgun (WGS) entry which is preliminary data.</text>
</comment>
<proteinExistence type="predicted"/>
<dbReference type="PROSITE" id="PS51257">
    <property type="entry name" value="PROKAR_LIPOPROTEIN"/>
    <property type="match status" value="1"/>
</dbReference>
<dbReference type="RefSeq" id="WP_135661078.1">
    <property type="nucleotide sequence ID" value="NZ_SRMQ01000017.1"/>
</dbReference>
<evidence type="ECO:0000313" key="3">
    <source>
        <dbReference type="Proteomes" id="UP000297714"/>
    </source>
</evidence>
<feature type="region of interest" description="Disordered" evidence="1">
    <location>
        <begin position="29"/>
        <end position="53"/>
    </location>
</feature>
<dbReference type="EMBL" id="SRMQ01000017">
    <property type="protein sequence ID" value="TGJ75443.1"/>
    <property type="molecule type" value="Genomic_DNA"/>
</dbReference>
<keyword evidence="3" id="KW-1185">Reference proteome</keyword>
<dbReference type="SUPFAM" id="SSF53850">
    <property type="entry name" value="Periplasmic binding protein-like II"/>
    <property type="match status" value="1"/>
</dbReference>